<dbReference type="Pfam" id="PF02687">
    <property type="entry name" value="FtsX"/>
    <property type="match status" value="2"/>
</dbReference>
<feature type="transmembrane region" description="Helical" evidence="6">
    <location>
        <begin position="246"/>
        <end position="267"/>
    </location>
</feature>
<feature type="transmembrane region" description="Helical" evidence="6">
    <location>
        <begin position="287"/>
        <end position="309"/>
    </location>
</feature>
<comment type="caution">
    <text evidence="8">The sequence shown here is derived from an EMBL/GenBank/DDBJ whole genome shotgun (WGS) entry which is preliminary data.</text>
</comment>
<proteinExistence type="predicted"/>
<keyword evidence="4 6" id="KW-1133">Transmembrane helix</keyword>
<accession>A0ABW6SUT4</accession>
<feature type="transmembrane region" description="Helical" evidence="6">
    <location>
        <begin position="330"/>
        <end position="349"/>
    </location>
</feature>
<evidence type="ECO:0000256" key="5">
    <source>
        <dbReference type="ARBA" id="ARBA00023136"/>
    </source>
</evidence>
<feature type="transmembrane region" description="Helical" evidence="6">
    <location>
        <begin position="191"/>
        <end position="214"/>
    </location>
</feature>
<name>A0ABW6SUT4_9ACTN</name>
<sequence>MSASWLRQLAFGVRLACRGGVTGWTRVALTATAVGLGVAFLLLAASVPNLLEARDTRVAARVDDAQDPDLPDGTLLVVMTDTEFRGVTIRGRLLQPQSAAAPTPPGVSALPKAGEMVVSPALAELLAEPGGALLRARLDYRVVGRIADEGLAGPGEFAYYAGGDQLDGKAGVRRVAAFGNPYPSPGPDPRLILMAVVAFVVLLAPVAIFIAAAVRFGGESRERRLAALRLMGADLAMTRRFAAGEALAGGLLGLGVGAVIFLAGRHLVDRFTLWDISAFPADVRPSLPLTALIAVAVPALAVGVALGVLRKVAIEPLGVVRRAGQGRRRLWWRLLPPVAGLALLAPMLAGLVDTDGQLARVQVGGGAVLMLMGVATLLPWLVEAVVRRLGGGGLSWQLAIRRIQMDSASAARLVSGVAVAVAGAIALQTFVAGMESAFTDATGADLSRAQVTAALNEGATPARAREISGRFSATPGVRSVTSVAYTDVDLPDTDNYSSLVVGSCAELRELARISRCRSGDTFIVESARGEHDTVDTAEPPRPGARVTALGTGWTIPATATQVKARTLPDGSTWNRTILATPAAVPALAAKPLRLRYFIDLDQTRPDTGELVRNTAAQVSPLMAVYGIREVKVDSKFSGILRGTLVGTVALLLLIGTSMLATTLDQLRERRALLAALTAFGAKRGALTRATLWQMAVPVALGLVPAVLAGTALGVALLAMLGFPLHVSLTQLLVTVAAGAGVVALVTLASLPVQLRLMRPDGLRVE</sequence>
<evidence type="ECO:0000256" key="6">
    <source>
        <dbReference type="SAM" id="Phobius"/>
    </source>
</evidence>
<dbReference type="InterPro" id="IPR003838">
    <property type="entry name" value="ABC3_permease_C"/>
</dbReference>
<organism evidence="8 9">
    <name type="scientific">Microtetraspora malaysiensis</name>
    <dbReference type="NCBI Taxonomy" id="161358"/>
    <lineage>
        <taxon>Bacteria</taxon>
        <taxon>Bacillati</taxon>
        <taxon>Actinomycetota</taxon>
        <taxon>Actinomycetes</taxon>
        <taxon>Streptosporangiales</taxon>
        <taxon>Streptosporangiaceae</taxon>
        <taxon>Microtetraspora</taxon>
    </lineage>
</organism>
<feature type="domain" description="ABC3 transporter permease C-terminal" evidence="7">
    <location>
        <begin position="648"/>
        <end position="750"/>
    </location>
</feature>
<keyword evidence="3 6" id="KW-0812">Transmembrane</keyword>
<comment type="subcellular location">
    <subcellularLocation>
        <location evidence="1">Cell membrane</location>
        <topology evidence="1">Multi-pass membrane protein</topology>
    </subcellularLocation>
</comment>
<evidence type="ECO:0000256" key="3">
    <source>
        <dbReference type="ARBA" id="ARBA00022692"/>
    </source>
</evidence>
<evidence type="ECO:0000313" key="8">
    <source>
        <dbReference type="EMBL" id="MFF3668755.1"/>
    </source>
</evidence>
<dbReference type="RefSeq" id="WP_387414438.1">
    <property type="nucleotide sequence ID" value="NZ_JBIASD010000016.1"/>
</dbReference>
<evidence type="ECO:0000256" key="2">
    <source>
        <dbReference type="ARBA" id="ARBA00022475"/>
    </source>
</evidence>
<evidence type="ECO:0000256" key="1">
    <source>
        <dbReference type="ARBA" id="ARBA00004651"/>
    </source>
</evidence>
<gene>
    <name evidence="8" type="ORF">ACFYXI_24520</name>
</gene>
<evidence type="ECO:0000259" key="7">
    <source>
        <dbReference type="Pfam" id="PF02687"/>
    </source>
</evidence>
<keyword evidence="2" id="KW-1003">Cell membrane</keyword>
<feature type="transmembrane region" description="Helical" evidence="6">
    <location>
        <begin position="410"/>
        <end position="431"/>
    </location>
</feature>
<feature type="transmembrane region" description="Helical" evidence="6">
    <location>
        <begin position="27"/>
        <end position="47"/>
    </location>
</feature>
<feature type="transmembrane region" description="Helical" evidence="6">
    <location>
        <begin position="638"/>
        <end position="660"/>
    </location>
</feature>
<feature type="transmembrane region" description="Helical" evidence="6">
    <location>
        <begin position="728"/>
        <end position="750"/>
    </location>
</feature>
<reference evidence="8 9" key="1">
    <citation type="submission" date="2024-10" db="EMBL/GenBank/DDBJ databases">
        <title>The Natural Products Discovery Center: Release of the First 8490 Sequenced Strains for Exploring Actinobacteria Biosynthetic Diversity.</title>
        <authorList>
            <person name="Kalkreuter E."/>
            <person name="Kautsar S.A."/>
            <person name="Yang D."/>
            <person name="Bader C.D."/>
            <person name="Teijaro C.N."/>
            <person name="Fluegel L."/>
            <person name="Davis C.M."/>
            <person name="Simpson J.R."/>
            <person name="Lauterbach L."/>
            <person name="Steele A.D."/>
            <person name="Gui C."/>
            <person name="Meng S."/>
            <person name="Li G."/>
            <person name="Viehrig K."/>
            <person name="Ye F."/>
            <person name="Su P."/>
            <person name="Kiefer A.F."/>
            <person name="Nichols A."/>
            <person name="Cepeda A.J."/>
            <person name="Yan W."/>
            <person name="Fan B."/>
            <person name="Jiang Y."/>
            <person name="Adhikari A."/>
            <person name="Zheng C.-J."/>
            <person name="Schuster L."/>
            <person name="Cowan T.M."/>
            <person name="Smanski M.J."/>
            <person name="Chevrette M.G."/>
            <person name="De Carvalho L.P.S."/>
            <person name="Shen B."/>
        </authorList>
    </citation>
    <scope>NUCLEOTIDE SEQUENCE [LARGE SCALE GENOMIC DNA]</scope>
    <source>
        <strain evidence="8 9">NPDC002173</strain>
    </source>
</reference>
<feature type="domain" description="ABC3 transporter permease C-terminal" evidence="7">
    <location>
        <begin position="197"/>
        <end position="305"/>
    </location>
</feature>
<dbReference type="EMBL" id="JBIASD010000016">
    <property type="protein sequence ID" value="MFF3668755.1"/>
    <property type="molecule type" value="Genomic_DNA"/>
</dbReference>
<dbReference type="Proteomes" id="UP001602013">
    <property type="component" value="Unassembled WGS sequence"/>
</dbReference>
<evidence type="ECO:0000256" key="4">
    <source>
        <dbReference type="ARBA" id="ARBA00022989"/>
    </source>
</evidence>
<feature type="transmembrane region" description="Helical" evidence="6">
    <location>
        <begin position="698"/>
        <end position="722"/>
    </location>
</feature>
<keyword evidence="9" id="KW-1185">Reference proteome</keyword>
<feature type="transmembrane region" description="Helical" evidence="6">
    <location>
        <begin position="361"/>
        <end position="382"/>
    </location>
</feature>
<keyword evidence="5 6" id="KW-0472">Membrane</keyword>
<protein>
    <submittedName>
        <fullName evidence="8">FtsX-like permease family protein</fullName>
    </submittedName>
</protein>
<evidence type="ECO:0000313" key="9">
    <source>
        <dbReference type="Proteomes" id="UP001602013"/>
    </source>
</evidence>